<keyword evidence="3" id="KW-0802">TPR repeat</keyword>
<evidence type="ECO:0000256" key="1">
    <source>
        <dbReference type="ARBA" id="ARBA00005622"/>
    </source>
</evidence>
<evidence type="ECO:0000256" key="2">
    <source>
        <dbReference type="ARBA" id="ARBA00022801"/>
    </source>
</evidence>
<comment type="caution">
    <text evidence="4">The sequence shown here is derived from an EMBL/GenBank/DDBJ whole genome shotgun (WGS) entry which is preliminary data.</text>
</comment>
<evidence type="ECO:0000313" key="5">
    <source>
        <dbReference type="Proteomes" id="UP001610104"/>
    </source>
</evidence>
<comment type="similarity">
    <text evidence="1">Belongs to the esterase D family.</text>
</comment>
<keyword evidence="2 4" id="KW-0378">Hydrolase</keyword>
<keyword evidence="5" id="KW-1185">Reference proteome</keyword>
<dbReference type="PANTHER" id="PTHR40841:SF2">
    <property type="entry name" value="SIDEROPHORE-DEGRADING ESTERASE (EUROFUNG)"/>
    <property type="match status" value="1"/>
</dbReference>
<dbReference type="SMART" id="SM00028">
    <property type="entry name" value="TPR"/>
    <property type="match status" value="2"/>
</dbReference>
<dbReference type="EMBL" id="JBAWKC010000003">
    <property type="protein sequence ID" value="MFH6769037.1"/>
    <property type="molecule type" value="Genomic_DNA"/>
</dbReference>
<dbReference type="GO" id="GO:0016787">
    <property type="term" value="F:hydrolase activity"/>
    <property type="evidence" value="ECO:0007669"/>
    <property type="project" value="UniProtKB-KW"/>
</dbReference>
<evidence type="ECO:0000256" key="3">
    <source>
        <dbReference type="PROSITE-ProRule" id="PRU00339"/>
    </source>
</evidence>
<organism evidence="4 5">
    <name type="scientific">Gaetbulibacter aquiaggeris</name>
    <dbReference type="NCBI Taxonomy" id="1735373"/>
    <lineage>
        <taxon>Bacteria</taxon>
        <taxon>Pseudomonadati</taxon>
        <taxon>Bacteroidota</taxon>
        <taxon>Flavobacteriia</taxon>
        <taxon>Flavobacteriales</taxon>
        <taxon>Flavobacteriaceae</taxon>
        <taxon>Gaetbulibacter</taxon>
    </lineage>
</organism>
<dbReference type="PROSITE" id="PS50005">
    <property type="entry name" value="TPR"/>
    <property type="match status" value="1"/>
</dbReference>
<evidence type="ECO:0000313" key="4">
    <source>
        <dbReference type="EMBL" id="MFH6769037.1"/>
    </source>
</evidence>
<dbReference type="Pfam" id="PF13181">
    <property type="entry name" value="TPR_8"/>
    <property type="match status" value="2"/>
</dbReference>
<dbReference type="PANTHER" id="PTHR40841">
    <property type="entry name" value="SIDEROPHORE TRIACETYLFUSARININE C ESTERASE"/>
    <property type="match status" value="1"/>
</dbReference>
<dbReference type="InterPro" id="IPR000801">
    <property type="entry name" value="Esterase-like"/>
</dbReference>
<dbReference type="InterPro" id="IPR052558">
    <property type="entry name" value="Siderophore_Hydrolase_D"/>
</dbReference>
<dbReference type="InterPro" id="IPR011990">
    <property type="entry name" value="TPR-like_helical_dom_sf"/>
</dbReference>
<dbReference type="Pfam" id="PF00756">
    <property type="entry name" value="Esterase"/>
    <property type="match status" value="1"/>
</dbReference>
<sequence length="420" mass="49044">MNRIKIFLITGSVIFSLQFVQSQTNKNNQFLQKVGALDSIYSESLKEYRKIYVQLPADYNANKNEKYPVVYILDGEVFLPTVNDLQNYYSGGFTPEMVIVGISNDKNRMRDLTTSKVTEMYGSPFKQENGEAANFSKFIETELIPFVEKKYPVTNFRTLIGHSYGGLFTIYTLIHHPQLFSNYLAIDPSLDWDDQKLINESREILSSQNYKGKALFMSLSGQLHMQNSQITIDNVMQDTTDFTLFARSNIAFSKLVKQNAKNELSFDWKFYPRDIHGTIPFPSIMDGLISLFEWYQMENTDKYNMPTTTADEINKIVRYRQHKLETHFGYAVPPFPEFLINMQGYMSMDMGQMERAKMYFELTIEYYPNSPNSYDSMADYYERMDDFKNALKFVTKAYEINANDDYKQRIEELKEKTNKG</sequence>
<name>A0ABW7MTL3_9FLAO</name>
<proteinExistence type="inferred from homology"/>
<feature type="repeat" description="TPR" evidence="3">
    <location>
        <begin position="371"/>
        <end position="404"/>
    </location>
</feature>
<reference evidence="4 5" key="1">
    <citation type="submission" date="2024-02" db="EMBL/GenBank/DDBJ databases">
        <title>A Gaetbulibacter species isolated from tidal flats and genomic insights of their niches.</title>
        <authorList>
            <person name="Ye Y."/>
        </authorList>
    </citation>
    <scope>NUCLEOTIDE SEQUENCE [LARGE SCALE GENOMIC DNA]</scope>
    <source>
        <strain evidence="4 5">KEM-8</strain>
    </source>
</reference>
<protein>
    <submittedName>
        <fullName evidence="4">Alpha/beta hydrolase-fold protein</fullName>
    </submittedName>
</protein>
<gene>
    <name evidence="4" type="ORF">V8G56_09855</name>
</gene>
<dbReference type="SUPFAM" id="SSF48452">
    <property type="entry name" value="TPR-like"/>
    <property type="match status" value="1"/>
</dbReference>
<dbReference type="Proteomes" id="UP001610104">
    <property type="component" value="Unassembled WGS sequence"/>
</dbReference>
<dbReference type="Gene3D" id="3.40.50.1820">
    <property type="entry name" value="alpha/beta hydrolase"/>
    <property type="match status" value="1"/>
</dbReference>
<dbReference type="InterPro" id="IPR019734">
    <property type="entry name" value="TPR_rpt"/>
</dbReference>
<dbReference type="RefSeq" id="WP_395438284.1">
    <property type="nucleotide sequence ID" value="NZ_JBAWKC010000003.1"/>
</dbReference>
<dbReference type="InterPro" id="IPR029058">
    <property type="entry name" value="AB_hydrolase_fold"/>
</dbReference>
<dbReference type="SUPFAM" id="SSF53474">
    <property type="entry name" value="alpha/beta-Hydrolases"/>
    <property type="match status" value="1"/>
</dbReference>
<accession>A0ABW7MTL3</accession>